<dbReference type="PANTHER" id="PTHR23159">
    <property type="entry name" value="CENTROSOMAL PROTEIN 2"/>
    <property type="match status" value="1"/>
</dbReference>
<dbReference type="AlphaFoldDB" id="A0A443I2V0"/>
<dbReference type="VEuPathDB" id="FungiDB:C8Q69DRAFT_458865"/>
<evidence type="ECO:0000313" key="3">
    <source>
        <dbReference type="EMBL" id="RWQ98419.1"/>
    </source>
</evidence>
<feature type="coiled-coil region" evidence="1">
    <location>
        <begin position="193"/>
        <end position="264"/>
    </location>
</feature>
<feature type="region of interest" description="Disordered" evidence="2">
    <location>
        <begin position="366"/>
        <end position="385"/>
    </location>
</feature>
<feature type="coiled-coil region" evidence="1">
    <location>
        <begin position="520"/>
        <end position="575"/>
    </location>
</feature>
<reference evidence="3 4" key="1">
    <citation type="journal article" date="2018" name="Front. Microbiol.">
        <title>Genomic and genetic insights into a cosmopolitan fungus, Paecilomyces variotii (Eurotiales).</title>
        <authorList>
            <person name="Urquhart A.S."/>
            <person name="Mondo S.J."/>
            <person name="Makela M.R."/>
            <person name="Hane J.K."/>
            <person name="Wiebenga A."/>
            <person name="He G."/>
            <person name="Mihaltcheva S."/>
            <person name="Pangilinan J."/>
            <person name="Lipzen A."/>
            <person name="Barry K."/>
            <person name="de Vries R.P."/>
            <person name="Grigoriev I.V."/>
            <person name="Idnurm A."/>
        </authorList>
    </citation>
    <scope>NUCLEOTIDE SEQUENCE [LARGE SCALE GENOMIC DNA]</scope>
    <source>
        <strain evidence="3 4">CBS 101075</strain>
    </source>
</reference>
<evidence type="ECO:0000313" key="4">
    <source>
        <dbReference type="Proteomes" id="UP000283841"/>
    </source>
</evidence>
<organism evidence="3 4">
    <name type="scientific">Byssochlamys spectabilis</name>
    <name type="common">Paecilomyces variotii</name>
    <dbReference type="NCBI Taxonomy" id="264951"/>
    <lineage>
        <taxon>Eukaryota</taxon>
        <taxon>Fungi</taxon>
        <taxon>Dikarya</taxon>
        <taxon>Ascomycota</taxon>
        <taxon>Pezizomycotina</taxon>
        <taxon>Eurotiomycetes</taxon>
        <taxon>Eurotiomycetidae</taxon>
        <taxon>Eurotiales</taxon>
        <taxon>Thermoascaceae</taxon>
        <taxon>Paecilomyces</taxon>
    </lineage>
</organism>
<proteinExistence type="predicted"/>
<sequence length="829" mass="93059">MASDSESIVTRLRSTPTRRKRRNSSISSLNHDYNDLQDLDRKTAKAITRSNTRRNKELSSENNTVNASCQTPRRRNKKKVRFSDPGPQLQPFEEGSTGLTPAILRTSFEECDIAQNETYNLTPSRRQRRQSAPVESTRSLQDPTFPIELPPVPRMLQFTPLRQILDERTQRRIRRIGLSKEIDEIQREKRENLRNSREILRQKDVELAALKEELEAIKNTKIPTENHENHGERGEISSDSKRKIAELEAEVSRLRHEISQSTAGAWGALDHQADHEGDAIMTNGSVISDDTILMSNSSDLRSYYSREFGAPLSPASTSDTIPITNDASAHASIADPHQEAEMVALSLDLAAARQEKKDLFNEWRAHIDSSNPDDNDGSRLSSPPPDFMHQIVPTLKAALARASEASSALESVRGALADMGFSGSNADEVIAELRQRFRSARLELERAVPGETPSVGLEDGSSTLNALVERVKRLANELEREREFHEGTLGREKALRGQFDACLFRYEAASKKIHDPEETIDSSAEDMLHARMRIQELERRGNDQAVGIDRLNAALDKYHDEVRGLEKLITSMEAEAAASKEGYKLTILILENKVKHEETARRLAESAAAENVDLVRELQDTVEQNQIRVDDLTAKVEFLERERNQVVEAMESKAAEQLELHDQEIGSMNVRLSELTTSLDDARSEVEKLRRLNTSLEERLQAEIGARNRLADKWAADQARSFAYMKEAINAERRGSKVRAANWKIMSDDLESEATMPGSEPITPVSMTRFVDVEVGRGRHRRRIDSGVGFGVLTEEELEDDDNASQACISSEPDLPGLPGLEETRTTKA</sequence>
<feature type="coiled-coil region" evidence="1">
    <location>
        <begin position="615"/>
        <end position="706"/>
    </location>
</feature>
<dbReference type="GeneID" id="39599309"/>
<feature type="compositionally biased region" description="Polar residues" evidence="2">
    <location>
        <begin position="60"/>
        <end position="71"/>
    </location>
</feature>
<feature type="region of interest" description="Disordered" evidence="2">
    <location>
        <begin position="1"/>
        <end position="98"/>
    </location>
</feature>
<feature type="coiled-coil region" evidence="1">
    <location>
        <begin position="461"/>
        <end position="488"/>
    </location>
</feature>
<dbReference type="EMBL" id="RCNU01000002">
    <property type="protein sequence ID" value="RWQ98419.1"/>
    <property type="molecule type" value="Genomic_DNA"/>
</dbReference>
<accession>A0A443I2V0</accession>
<dbReference type="PANTHER" id="PTHR23159:SF31">
    <property type="entry name" value="CENTROSOME-ASSOCIATED PROTEIN CEP250 ISOFORM X1"/>
    <property type="match status" value="1"/>
</dbReference>
<dbReference type="RefSeq" id="XP_028488064.1">
    <property type="nucleotide sequence ID" value="XM_028630032.1"/>
</dbReference>
<name>A0A443I2V0_BYSSP</name>
<keyword evidence="4" id="KW-1185">Reference proteome</keyword>
<feature type="region of interest" description="Disordered" evidence="2">
    <location>
        <begin position="116"/>
        <end position="148"/>
    </location>
</feature>
<evidence type="ECO:0000256" key="1">
    <source>
        <dbReference type="SAM" id="Coils"/>
    </source>
</evidence>
<feature type="compositionally biased region" description="Basic and acidic residues" evidence="2">
    <location>
        <begin position="32"/>
        <end position="43"/>
    </location>
</feature>
<comment type="caution">
    <text evidence="3">The sequence shown here is derived from an EMBL/GenBank/DDBJ whole genome shotgun (WGS) entry which is preliminary data.</text>
</comment>
<keyword evidence="1" id="KW-0175">Coiled coil</keyword>
<evidence type="ECO:0000256" key="2">
    <source>
        <dbReference type="SAM" id="MobiDB-lite"/>
    </source>
</evidence>
<protein>
    <submittedName>
        <fullName evidence="3">Uncharacterized protein</fullName>
    </submittedName>
</protein>
<gene>
    <name evidence="3" type="ORF">C8Q69DRAFT_458865</name>
</gene>
<feature type="compositionally biased region" description="Polar residues" evidence="2">
    <location>
        <begin position="133"/>
        <end position="142"/>
    </location>
</feature>
<dbReference type="Proteomes" id="UP000283841">
    <property type="component" value="Unassembled WGS sequence"/>
</dbReference>
<dbReference type="STRING" id="264951.A0A443I2V0"/>
<feature type="region of interest" description="Disordered" evidence="2">
    <location>
        <begin position="795"/>
        <end position="829"/>
    </location>
</feature>